<evidence type="ECO:0000259" key="1">
    <source>
        <dbReference type="Pfam" id="PF13439"/>
    </source>
</evidence>
<keyword evidence="2" id="KW-0328">Glycosyltransferase</keyword>
<dbReference type="GO" id="GO:0016757">
    <property type="term" value="F:glycosyltransferase activity"/>
    <property type="evidence" value="ECO:0007669"/>
    <property type="project" value="UniProtKB-KW"/>
</dbReference>
<comment type="caution">
    <text evidence="2">The sequence shown here is derived from an EMBL/GenBank/DDBJ whole genome shotgun (WGS) entry which is preliminary data.</text>
</comment>
<evidence type="ECO:0000313" key="2">
    <source>
        <dbReference type="EMBL" id="MFD0978705.1"/>
    </source>
</evidence>
<dbReference type="Proteomes" id="UP001597108">
    <property type="component" value="Unassembled WGS sequence"/>
</dbReference>
<accession>A0ABW3ILC5</accession>
<dbReference type="Pfam" id="PF13439">
    <property type="entry name" value="Glyco_transf_4"/>
    <property type="match status" value="1"/>
</dbReference>
<keyword evidence="3" id="KW-1185">Reference proteome</keyword>
<dbReference type="Gene3D" id="3.40.50.2000">
    <property type="entry name" value="Glycogen Phosphorylase B"/>
    <property type="match status" value="2"/>
</dbReference>
<keyword evidence="2" id="KW-0808">Transferase</keyword>
<organism evidence="2 3">
    <name type="scientific">Tropicimonas aquimaris</name>
    <dbReference type="NCBI Taxonomy" id="914152"/>
    <lineage>
        <taxon>Bacteria</taxon>
        <taxon>Pseudomonadati</taxon>
        <taxon>Pseudomonadota</taxon>
        <taxon>Alphaproteobacteria</taxon>
        <taxon>Rhodobacterales</taxon>
        <taxon>Roseobacteraceae</taxon>
        <taxon>Tropicimonas</taxon>
    </lineage>
</organism>
<feature type="domain" description="Glycosyltransferase subfamily 4-like N-terminal" evidence="1">
    <location>
        <begin position="17"/>
        <end position="171"/>
    </location>
</feature>
<evidence type="ECO:0000313" key="3">
    <source>
        <dbReference type="Proteomes" id="UP001597108"/>
    </source>
</evidence>
<dbReference type="InterPro" id="IPR028098">
    <property type="entry name" value="Glyco_trans_4-like_N"/>
</dbReference>
<sequence>MTGQSRRVLFPFSGETVGGSHVSALTLVGGLADTGWEPVVGVHQPGGLLSDYLDTLGQPWIALPDLALPTMGSLRRQAPVFARATWPLCSLLRAQGIGIVHTNDIRMHQLWGLPARLAGATHLWHQRTPTRNRRLDAYARLATRVATVSDYCRGELPPRLRGKAVVVTNPVILPEPPDRAAARTRLLEALGRPDAGPVIGFVSNITERKRPLAMVALASALRAAGHADAVFPMFGDARPPTGPELDAAISGAGLQGTVVPMGPRFPIEPWLAGCDILIAPARREAFGRTLVEAMLCGTAVIASDEGGHREIVDHGRTGLLVPPDDPPALEAAARQLLADPATMHGIAEAARSEAEARYGLPAHVAAITALYARG</sequence>
<dbReference type="PANTHER" id="PTHR12526">
    <property type="entry name" value="GLYCOSYLTRANSFERASE"/>
    <property type="match status" value="1"/>
</dbReference>
<proteinExistence type="predicted"/>
<dbReference type="RefSeq" id="WP_386072737.1">
    <property type="nucleotide sequence ID" value="NZ_JBHTJT010000006.1"/>
</dbReference>
<reference evidence="3" key="1">
    <citation type="journal article" date="2019" name="Int. J. Syst. Evol. Microbiol.">
        <title>The Global Catalogue of Microorganisms (GCM) 10K type strain sequencing project: providing services to taxonomists for standard genome sequencing and annotation.</title>
        <authorList>
            <consortium name="The Broad Institute Genomics Platform"/>
            <consortium name="The Broad Institute Genome Sequencing Center for Infectious Disease"/>
            <person name="Wu L."/>
            <person name="Ma J."/>
        </authorList>
    </citation>
    <scope>NUCLEOTIDE SEQUENCE [LARGE SCALE GENOMIC DNA]</scope>
    <source>
        <strain evidence="3">CCUG 60524</strain>
    </source>
</reference>
<protein>
    <submittedName>
        <fullName evidence="2">Glycosyltransferase family 4 protein</fullName>
        <ecNumber evidence="2">2.4.-.-</ecNumber>
    </submittedName>
</protein>
<dbReference type="Pfam" id="PF13692">
    <property type="entry name" value="Glyco_trans_1_4"/>
    <property type="match status" value="1"/>
</dbReference>
<gene>
    <name evidence="2" type="ORF">ACFQ2S_03480</name>
</gene>
<dbReference type="CDD" id="cd03801">
    <property type="entry name" value="GT4_PimA-like"/>
    <property type="match status" value="1"/>
</dbReference>
<dbReference type="SUPFAM" id="SSF53756">
    <property type="entry name" value="UDP-Glycosyltransferase/glycogen phosphorylase"/>
    <property type="match status" value="1"/>
</dbReference>
<dbReference type="EMBL" id="JBHTJT010000006">
    <property type="protein sequence ID" value="MFD0978705.1"/>
    <property type="molecule type" value="Genomic_DNA"/>
</dbReference>
<name>A0ABW3ILC5_9RHOB</name>
<dbReference type="EC" id="2.4.-.-" evidence="2"/>